<keyword evidence="2" id="KW-0732">Signal</keyword>
<sequence length="328" mass="37039">MKQLYVPIALAVMSALVITATPTRRTTRMPTTGAPGRNLNGKMFTLSGNGGKILFYPPGTSPISSYTTRPYSTTSRPYSTTSRPYKTTTTTRPYKTTTTTRPYKTTTRPYSTTTRPYPTTTAPSTPGVSVCLRYLTDTLKLTLSPSTNPLQLRVSAAGSYILDSYRYKRLFFQTDIWFWSNIRRDIWTRVCLTVDNTKKVAQVFSGSNISIRKLLQYDWSGVPVIDIADVEGQVTDLQVWDYPLQKIEVLNYMTRGDVSGPYHGSVLSWSDISYSTSGNTLLEEDDAYRSPPGQPMRSSSGRKRCRQKGEKKSREFLNVVERNREQLK</sequence>
<reference evidence="4" key="1">
    <citation type="submission" date="2025-08" db="UniProtKB">
        <authorList>
            <consortium name="RefSeq"/>
        </authorList>
    </citation>
    <scope>IDENTIFICATION</scope>
</reference>
<dbReference type="RefSeq" id="XP_029287103.1">
    <property type="nucleotide sequence ID" value="XM_029431243.1"/>
</dbReference>
<evidence type="ECO:0000256" key="1">
    <source>
        <dbReference type="SAM" id="MobiDB-lite"/>
    </source>
</evidence>
<dbReference type="OrthoDB" id="547680at2759"/>
<dbReference type="AlphaFoldDB" id="A0A6J2PLX8"/>
<proteinExistence type="predicted"/>
<evidence type="ECO:0000256" key="2">
    <source>
        <dbReference type="SAM" id="SignalP"/>
    </source>
</evidence>
<dbReference type="SUPFAM" id="SSF49899">
    <property type="entry name" value="Concanavalin A-like lectins/glucanases"/>
    <property type="match status" value="1"/>
</dbReference>
<keyword evidence="3" id="KW-1185">Reference proteome</keyword>
<organism evidence="3 4">
    <name type="scientific">Cottoperca gobio</name>
    <name type="common">Frogmouth</name>
    <name type="synonym">Aphritis gobio</name>
    <dbReference type="NCBI Taxonomy" id="56716"/>
    <lineage>
        <taxon>Eukaryota</taxon>
        <taxon>Metazoa</taxon>
        <taxon>Chordata</taxon>
        <taxon>Craniata</taxon>
        <taxon>Vertebrata</taxon>
        <taxon>Euteleostomi</taxon>
        <taxon>Actinopterygii</taxon>
        <taxon>Neopterygii</taxon>
        <taxon>Teleostei</taxon>
        <taxon>Neoteleostei</taxon>
        <taxon>Acanthomorphata</taxon>
        <taxon>Eupercaria</taxon>
        <taxon>Perciformes</taxon>
        <taxon>Notothenioidei</taxon>
        <taxon>Bovichtidae</taxon>
        <taxon>Cottoperca</taxon>
    </lineage>
</organism>
<feature type="region of interest" description="Disordered" evidence="1">
    <location>
        <begin position="66"/>
        <end position="122"/>
    </location>
</feature>
<name>A0A6J2PLX8_COTGO</name>
<dbReference type="GeneID" id="115008014"/>
<dbReference type="Proteomes" id="UP000504630">
    <property type="component" value="Chromosome 5"/>
</dbReference>
<feature type="signal peptide" evidence="2">
    <location>
        <begin position="1"/>
        <end position="19"/>
    </location>
</feature>
<dbReference type="InParanoid" id="A0A6J2PLX8"/>
<accession>A0A6J2PLX8</accession>
<feature type="compositionally biased region" description="Basic and acidic residues" evidence="1">
    <location>
        <begin position="307"/>
        <end position="328"/>
    </location>
</feature>
<feature type="region of interest" description="Disordered" evidence="1">
    <location>
        <begin position="283"/>
        <end position="328"/>
    </location>
</feature>
<protein>
    <submittedName>
        <fullName evidence="4">Uncharacterized protein LOC115008014</fullName>
    </submittedName>
</protein>
<dbReference type="Gene3D" id="2.60.120.200">
    <property type="match status" value="1"/>
</dbReference>
<evidence type="ECO:0000313" key="4">
    <source>
        <dbReference type="RefSeq" id="XP_029287103.1"/>
    </source>
</evidence>
<gene>
    <name evidence="4" type="primary">LOC115008014</name>
</gene>
<evidence type="ECO:0000313" key="3">
    <source>
        <dbReference type="Proteomes" id="UP000504630"/>
    </source>
</evidence>
<dbReference type="InterPro" id="IPR013320">
    <property type="entry name" value="ConA-like_dom_sf"/>
</dbReference>
<dbReference type="KEGG" id="cgob:115008014"/>
<feature type="chain" id="PRO_5027009878" evidence="2">
    <location>
        <begin position="20"/>
        <end position="328"/>
    </location>
</feature>